<sequence length="63" mass="7131">MIATKTERESDEWGWESHRVAQLRAALCMSPAERLAWLERTNASMRELLGLARSAGLSMTEPQ</sequence>
<keyword evidence="2" id="KW-1185">Reference proteome</keyword>
<comment type="caution">
    <text evidence="1">The sequence shown here is derived from an EMBL/GenBank/DDBJ whole genome shotgun (WGS) entry which is preliminary data.</text>
</comment>
<dbReference type="EMBL" id="PVNK01000204">
    <property type="protein sequence ID" value="PRP92797.1"/>
    <property type="molecule type" value="Genomic_DNA"/>
</dbReference>
<accession>A0A2S9XIY1</accession>
<organism evidence="1 2">
    <name type="scientific">Enhygromyxa salina</name>
    <dbReference type="NCBI Taxonomy" id="215803"/>
    <lineage>
        <taxon>Bacteria</taxon>
        <taxon>Pseudomonadati</taxon>
        <taxon>Myxococcota</taxon>
        <taxon>Polyangia</taxon>
        <taxon>Nannocystales</taxon>
        <taxon>Nannocystaceae</taxon>
        <taxon>Enhygromyxa</taxon>
    </lineage>
</organism>
<evidence type="ECO:0000313" key="1">
    <source>
        <dbReference type="EMBL" id="PRP92797.1"/>
    </source>
</evidence>
<dbReference type="Proteomes" id="UP000237968">
    <property type="component" value="Unassembled WGS sequence"/>
</dbReference>
<dbReference type="AlphaFoldDB" id="A0A2S9XIY1"/>
<name>A0A2S9XIY1_9BACT</name>
<gene>
    <name evidence="1" type="ORF">ENSA5_47100</name>
</gene>
<proteinExistence type="predicted"/>
<protein>
    <submittedName>
        <fullName evidence="1">Uncharacterized protein</fullName>
    </submittedName>
</protein>
<reference evidence="1 2" key="1">
    <citation type="submission" date="2018-03" db="EMBL/GenBank/DDBJ databases">
        <title>Draft Genome Sequences of the Obligatory Marine Myxobacteria Enhygromyxa salina SWB005.</title>
        <authorList>
            <person name="Poehlein A."/>
            <person name="Moghaddam J.A."/>
            <person name="Harms H."/>
            <person name="Alanjari M."/>
            <person name="Koenig G.M."/>
            <person name="Daniel R."/>
            <person name="Schaeberle T.F."/>
        </authorList>
    </citation>
    <scope>NUCLEOTIDE SEQUENCE [LARGE SCALE GENOMIC DNA]</scope>
    <source>
        <strain evidence="1 2">SWB005</strain>
    </source>
</reference>
<evidence type="ECO:0000313" key="2">
    <source>
        <dbReference type="Proteomes" id="UP000237968"/>
    </source>
</evidence>